<dbReference type="EMBL" id="JAMKFB020000008">
    <property type="protein sequence ID" value="KAL0185622.1"/>
    <property type="molecule type" value="Genomic_DNA"/>
</dbReference>
<feature type="non-terminal residue" evidence="1">
    <location>
        <position position="1"/>
    </location>
</feature>
<organism evidence="1 2">
    <name type="scientific">Cirrhinus mrigala</name>
    <name type="common">Mrigala</name>
    <dbReference type="NCBI Taxonomy" id="683832"/>
    <lineage>
        <taxon>Eukaryota</taxon>
        <taxon>Metazoa</taxon>
        <taxon>Chordata</taxon>
        <taxon>Craniata</taxon>
        <taxon>Vertebrata</taxon>
        <taxon>Euteleostomi</taxon>
        <taxon>Actinopterygii</taxon>
        <taxon>Neopterygii</taxon>
        <taxon>Teleostei</taxon>
        <taxon>Ostariophysi</taxon>
        <taxon>Cypriniformes</taxon>
        <taxon>Cyprinidae</taxon>
        <taxon>Labeoninae</taxon>
        <taxon>Labeonini</taxon>
        <taxon>Cirrhinus</taxon>
    </lineage>
</organism>
<name>A0ABD0QIA1_CIRMR</name>
<proteinExistence type="predicted"/>
<accession>A0ABD0QIA1</accession>
<reference evidence="1 2" key="1">
    <citation type="submission" date="2024-05" db="EMBL/GenBank/DDBJ databases">
        <title>Genome sequencing and assembly of Indian major carp, Cirrhinus mrigala (Hamilton, 1822).</title>
        <authorList>
            <person name="Mohindra V."/>
            <person name="Chowdhury L.M."/>
            <person name="Lal K."/>
            <person name="Jena J.K."/>
        </authorList>
    </citation>
    <scope>NUCLEOTIDE SEQUENCE [LARGE SCALE GENOMIC DNA]</scope>
    <source>
        <strain evidence="1">CM1030</strain>
        <tissue evidence="1">Blood</tissue>
    </source>
</reference>
<sequence>VRGRGRSGCWMSSDDYSSLDALDLVWAKCRGYPSYPALVSVVPLVPVSETCT</sequence>
<keyword evidence="2" id="KW-1185">Reference proteome</keyword>
<protein>
    <submittedName>
        <fullName evidence="1">Uncharacterized protein</fullName>
    </submittedName>
</protein>
<dbReference type="SUPFAM" id="SSF63748">
    <property type="entry name" value="Tudor/PWWP/MBT"/>
    <property type="match status" value="1"/>
</dbReference>
<dbReference type="AlphaFoldDB" id="A0ABD0QIA1"/>
<dbReference type="Gene3D" id="2.30.30.140">
    <property type="match status" value="1"/>
</dbReference>
<dbReference type="Proteomes" id="UP001529510">
    <property type="component" value="Unassembled WGS sequence"/>
</dbReference>
<evidence type="ECO:0000313" key="2">
    <source>
        <dbReference type="Proteomes" id="UP001529510"/>
    </source>
</evidence>
<comment type="caution">
    <text evidence="1">The sequence shown here is derived from an EMBL/GenBank/DDBJ whole genome shotgun (WGS) entry which is preliminary data.</text>
</comment>
<gene>
    <name evidence="1" type="ORF">M9458_017292</name>
</gene>
<evidence type="ECO:0000313" key="1">
    <source>
        <dbReference type="EMBL" id="KAL0185622.1"/>
    </source>
</evidence>